<dbReference type="SUPFAM" id="SSF53098">
    <property type="entry name" value="Ribonuclease H-like"/>
    <property type="match status" value="1"/>
</dbReference>
<accession>A0A7C9NTX1</accession>
<evidence type="ECO:0000256" key="3">
    <source>
        <dbReference type="ARBA" id="ARBA00023125"/>
    </source>
</evidence>
<dbReference type="AlphaFoldDB" id="A0A7C9NTX1"/>
<evidence type="ECO:0000256" key="1">
    <source>
        <dbReference type="ARBA" id="ARBA00002286"/>
    </source>
</evidence>
<evidence type="ECO:0000256" key="2">
    <source>
        <dbReference type="ARBA" id="ARBA00022578"/>
    </source>
</evidence>
<evidence type="ECO:0000259" key="5">
    <source>
        <dbReference type="Pfam" id="PF13610"/>
    </source>
</evidence>
<keyword evidence="3" id="KW-0238">DNA-binding</keyword>
<proteinExistence type="predicted"/>
<comment type="function">
    <text evidence="1">Involved in the transposition of the insertion sequence.</text>
</comment>
<evidence type="ECO:0000313" key="7">
    <source>
        <dbReference type="Proteomes" id="UP000483432"/>
    </source>
</evidence>
<dbReference type="Gene3D" id="3.30.420.10">
    <property type="entry name" value="Ribonuclease H-like superfamily/Ribonuclease H"/>
    <property type="match status" value="1"/>
</dbReference>
<dbReference type="Proteomes" id="UP000483432">
    <property type="component" value="Unassembled WGS sequence"/>
</dbReference>
<dbReference type="InterPro" id="IPR052183">
    <property type="entry name" value="IS_Transposase"/>
</dbReference>
<evidence type="ECO:0000313" key="6">
    <source>
        <dbReference type="EMBL" id="NDP48420.1"/>
    </source>
</evidence>
<gene>
    <name evidence="6" type="ORF">GZ085_08545</name>
</gene>
<comment type="caution">
    <text evidence="6">The sequence shown here is derived from an EMBL/GenBank/DDBJ whole genome shotgun (WGS) entry which is preliminary data.</text>
</comment>
<dbReference type="NCBIfam" id="NF033587">
    <property type="entry name" value="transpos_IS6"/>
    <property type="match status" value="1"/>
</dbReference>
<dbReference type="InterPro" id="IPR036397">
    <property type="entry name" value="RNaseH_sf"/>
</dbReference>
<dbReference type="Pfam" id="PF13610">
    <property type="entry name" value="DDE_Tnp_IS240"/>
    <property type="match status" value="1"/>
</dbReference>
<evidence type="ECO:0000256" key="4">
    <source>
        <dbReference type="ARBA" id="ARBA00023172"/>
    </source>
</evidence>
<dbReference type="InterPro" id="IPR012337">
    <property type="entry name" value="RNaseH-like_sf"/>
</dbReference>
<sequence length="230" mass="26659">MFKGRHFDASLILLCVRWYLSYGLSLRNLEEMIAERGICLDHSTIHRWVIRYTPELLETFNTRKRLVMSKWHVHETYIKVKGGWTYLYRAIDKSGATVDFRFSPTRNLGDAKVFFRKAYARHGLPEQVTIDGSQTNLEAARNCHAEARLRTAAGSAPLRVRRSQYMNNSIEQDHRRIKRRTRPMLGFKTNHSAAIILGGIELIPIIRKRQLIETHSQNLSLAHQFNSLAA</sequence>
<dbReference type="PANTHER" id="PTHR35528:SF3">
    <property type="entry name" value="BLL1675 PROTEIN"/>
    <property type="match status" value="1"/>
</dbReference>
<dbReference type="PANTHER" id="PTHR35528">
    <property type="entry name" value="BLL1675 PROTEIN"/>
    <property type="match status" value="1"/>
</dbReference>
<feature type="domain" description="DDE" evidence="5">
    <location>
        <begin position="70"/>
        <end position="209"/>
    </location>
</feature>
<keyword evidence="4" id="KW-0233">DNA recombination</keyword>
<protein>
    <submittedName>
        <fullName evidence="6">IS6 family transposase</fullName>
    </submittedName>
</protein>
<keyword evidence="2" id="KW-0815">Transposition</keyword>
<organism evidence="6 7">
    <name type="scientific">Sulfuriferula multivorans</name>
    <dbReference type="NCBI Taxonomy" id="1559896"/>
    <lineage>
        <taxon>Bacteria</taxon>
        <taxon>Pseudomonadati</taxon>
        <taxon>Pseudomonadota</taxon>
        <taxon>Betaproteobacteria</taxon>
        <taxon>Nitrosomonadales</taxon>
        <taxon>Sulfuricellaceae</taxon>
        <taxon>Sulfuriferula</taxon>
    </lineage>
</organism>
<dbReference type="GO" id="GO:0003677">
    <property type="term" value="F:DNA binding"/>
    <property type="evidence" value="ECO:0007669"/>
    <property type="project" value="UniProtKB-KW"/>
</dbReference>
<dbReference type="InterPro" id="IPR032874">
    <property type="entry name" value="DDE_dom"/>
</dbReference>
<reference evidence="6 7" key="1">
    <citation type="submission" date="2019-09" db="EMBL/GenBank/DDBJ databases">
        <title>H2 Metabolism Revealed by Metagenomic Analysis in Subglacial Sediment of East Antarctica.</title>
        <authorList>
            <person name="Yang Z."/>
            <person name="Zhang Y."/>
            <person name="Lv Y."/>
            <person name="Yan W."/>
            <person name="Xiao X."/>
            <person name="Sun B."/>
            <person name="Ma H."/>
        </authorList>
    </citation>
    <scope>NUCLEOTIDE SEQUENCE [LARGE SCALE GENOMIC DNA]</scope>
    <source>
        <strain evidence="6">Bin2_2</strain>
    </source>
</reference>
<dbReference type="GO" id="GO:0006310">
    <property type="term" value="P:DNA recombination"/>
    <property type="evidence" value="ECO:0007669"/>
    <property type="project" value="UniProtKB-KW"/>
</dbReference>
<dbReference type="InterPro" id="IPR047930">
    <property type="entry name" value="Transpos_IS6"/>
</dbReference>
<dbReference type="EMBL" id="JAAFGW010000114">
    <property type="protein sequence ID" value="NDP48420.1"/>
    <property type="molecule type" value="Genomic_DNA"/>
</dbReference>
<dbReference type="GO" id="GO:0032196">
    <property type="term" value="P:transposition"/>
    <property type="evidence" value="ECO:0007669"/>
    <property type="project" value="UniProtKB-KW"/>
</dbReference>
<name>A0A7C9NTX1_9PROT</name>